<dbReference type="GO" id="GO:0016787">
    <property type="term" value="F:hydrolase activity"/>
    <property type="evidence" value="ECO:0007669"/>
    <property type="project" value="TreeGrafter"/>
</dbReference>
<comment type="subcellular location">
    <subcellularLocation>
        <location evidence="1">Membrane</location>
        <topology evidence="1">Multi-pass membrane protein</topology>
    </subcellularLocation>
</comment>
<protein>
    <submittedName>
        <fullName evidence="7">Lysoplasmalogenase</fullName>
    </submittedName>
</protein>
<gene>
    <name evidence="7" type="ORF">ET495_05930</name>
</gene>
<dbReference type="PANTHER" id="PTHR31885">
    <property type="entry name" value="GH04784P"/>
    <property type="match status" value="1"/>
</dbReference>
<keyword evidence="3 6" id="KW-0812">Transmembrane</keyword>
<evidence type="ECO:0000256" key="6">
    <source>
        <dbReference type="SAM" id="Phobius"/>
    </source>
</evidence>
<dbReference type="Proteomes" id="UP000291758">
    <property type="component" value="Chromosome"/>
</dbReference>
<evidence type="ECO:0000256" key="3">
    <source>
        <dbReference type="ARBA" id="ARBA00022692"/>
    </source>
</evidence>
<reference evidence="7 8" key="1">
    <citation type="submission" date="2019-01" db="EMBL/GenBank/DDBJ databases">
        <title>Genome sequencing of strain 2JSPR-7.</title>
        <authorList>
            <person name="Heo J."/>
            <person name="Kim S.-J."/>
            <person name="Kim J.-S."/>
            <person name="Hong S.-B."/>
            <person name="Kwon S.-W."/>
        </authorList>
    </citation>
    <scope>NUCLEOTIDE SEQUENCE [LARGE SCALE GENOMIC DNA]</scope>
    <source>
        <strain evidence="7 8">2JSPR-7</strain>
    </source>
</reference>
<keyword evidence="4 6" id="KW-1133">Transmembrane helix</keyword>
<comment type="similarity">
    <text evidence="2">Belongs to the TMEM86 family.</text>
</comment>
<dbReference type="GO" id="GO:0016020">
    <property type="term" value="C:membrane"/>
    <property type="evidence" value="ECO:0007669"/>
    <property type="project" value="UniProtKB-SubCell"/>
</dbReference>
<feature type="transmembrane region" description="Helical" evidence="6">
    <location>
        <begin position="54"/>
        <end position="75"/>
    </location>
</feature>
<dbReference type="PANTHER" id="PTHR31885:SF6">
    <property type="entry name" value="GH04784P"/>
    <property type="match status" value="1"/>
</dbReference>
<dbReference type="InterPro" id="IPR012506">
    <property type="entry name" value="TMEM86B-like"/>
</dbReference>
<evidence type="ECO:0000313" key="8">
    <source>
        <dbReference type="Proteomes" id="UP000291758"/>
    </source>
</evidence>
<dbReference type="KEGG" id="xyl:ET495_05930"/>
<dbReference type="OrthoDB" id="4227931at2"/>
<dbReference type="AlphaFoldDB" id="A0A4P6ET46"/>
<proteinExistence type="inferred from homology"/>
<dbReference type="Pfam" id="PF07947">
    <property type="entry name" value="YhhN"/>
    <property type="match status" value="1"/>
</dbReference>
<feature type="transmembrane region" description="Helical" evidence="6">
    <location>
        <begin position="31"/>
        <end position="47"/>
    </location>
</feature>
<evidence type="ECO:0000256" key="2">
    <source>
        <dbReference type="ARBA" id="ARBA00007375"/>
    </source>
</evidence>
<keyword evidence="5 6" id="KW-0472">Membrane</keyword>
<evidence type="ECO:0000313" key="7">
    <source>
        <dbReference type="EMBL" id="QAY64769.1"/>
    </source>
</evidence>
<feature type="transmembrane region" description="Helical" evidence="6">
    <location>
        <begin position="167"/>
        <end position="188"/>
    </location>
</feature>
<keyword evidence="8" id="KW-1185">Reference proteome</keyword>
<feature type="transmembrane region" description="Helical" evidence="6">
    <location>
        <begin position="140"/>
        <end position="160"/>
    </location>
</feature>
<sequence>MALVAVTVVNVAAHLPLYVLGHDLPGVARTTQWLLMPLLAAALWLASAPPRPRLVRLALVALLWSWAGDVVPSFVPPSISFVVLMALFLVAQVAYVVAFAPYREASVLHRRRAVVVGYGIVYGAVVVAAGVRVAPLGGAAVPFVAGLVVYGAALVTMAVLATGVDPLAGIGGALFLVSDGLIGAAQVLPPEVLAVLPPGVHGAAVMVTYVAAQALLVAGVRRRSVGARV</sequence>
<accession>A0A4P6ET46</accession>
<name>A0A4P6ET46_9MICO</name>
<evidence type="ECO:0000256" key="5">
    <source>
        <dbReference type="ARBA" id="ARBA00023136"/>
    </source>
</evidence>
<dbReference type="EMBL" id="CP035495">
    <property type="protein sequence ID" value="QAY64769.1"/>
    <property type="molecule type" value="Genomic_DNA"/>
</dbReference>
<evidence type="ECO:0000256" key="1">
    <source>
        <dbReference type="ARBA" id="ARBA00004141"/>
    </source>
</evidence>
<evidence type="ECO:0000256" key="4">
    <source>
        <dbReference type="ARBA" id="ARBA00022989"/>
    </source>
</evidence>
<organism evidence="7 8">
    <name type="scientific">Xylanimonas allomyrinae</name>
    <dbReference type="NCBI Taxonomy" id="2509459"/>
    <lineage>
        <taxon>Bacteria</taxon>
        <taxon>Bacillati</taxon>
        <taxon>Actinomycetota</taxon>
        <taxon>Actinomycetes</taxon>
        <taxon>Micrococcales</taxon>
        <taxon>Promicromonosporaceae</taxon>
        <taxon>Xylanimonas</taxon>
    </lineage>
</organism>
<feature type="transmembrane region" description="Helical" evidence="6">
    <location>
        <begin position="200"/>
        <end position="220"/>
    </location>
</feature>
<feature type="transmembrane region" description="Helical" evidence="6">
    <location>
        <begin position="81"/>
        <end position="102"/>
    </location>
</feature>
<feature type="transmembrane region" description="Helical" evidence="6">
    <location>
        <begin position="114"/>
        <end position="134"/>
    </location>
</feature>